<dbReference type="NCBIfam" id="TIGR02601">
    <property type="entry name" value="autotrns_rpt"/>
    <property type="match status" value="1"/>
</dbReference>
<dbReference type="RefSeq" id="WP_108825266.1">
    <property type="nucleotide sequence ID" value="NZ_CP023004.1"/>
</dbReference>
<name>A0A2U8E3S8_9BACT</name>
<evidence type="ECO:0000256" key="3">
    <source>
        <dbReference type="ARBA" id="ARBA00004613"/>
    </source>
</evidence>
<protein>
    <recommendedName>
        <fullName evidence="10">Autotransporter domain-containing protein</fullName>
    </recommendedName>
</protein>
<evidence type="ECO:0000313" key="8">
    <source>
        <dbReference type="EMBL" id="AWI09456.1"/>
    </source>
</evidence>
<evidence type="ECO:0000256" key="1">
    <source>
        <dbReference type="ARBA" id="ARBA00004196"/>
    </source>
</evidence>
<dbReference type="SUPFAM" id="SSF51126">
    <property type="entry name" value="Pectin lyase-like"/>
    <property type="match status" value="1"/>
</dbReference>
<dbReference type="AlphaFoldDB" id="A0A2U8E3S8"/>
<evidence type="ECO:0000313" key="9">
    <source>
        <dbReference type="Proteomes" id="UP000244896"/>
    </source>
</evidence>
<evidence type="ECO:0000256" key="5">
    <source>
        <dbReference type="ARBA" id="ARBA00022729"/>
    </source>
</evidence>
<evidence type="ECO:0000256" key="6">
    <source>
        <dbReference type="ARBA" id="ARBA00023136"/>
    </source>
</evidence>
<dbReference type="InterPro" id="IPR013425">
    <property type="entry name" value="Autotrns_rpt"/>
</dbReference>
<dbReference type="InterPro" id="IPR006626">
    <property type="entry name" value="PbH1"/>
</dbReference>
<dbReference type="InterPro" id="IPR011050">
    <property type="entry name" value="Pectin_lyase_fold/virulence"/>
</dbReference>
<dbReference type="Pfam" id="PF02415">
    <property type="entry name" value="Chlam_PMP"/>
    <property type="match status" value="1"/>
</dbReference>
<accession>A0A2U8E3S8</accession>
<gene>
    <name evidence="8" type="ORF">CKA38_09545</name>
</gene>
<dbReference type="NCBIfam" id="TIGR01376">
    <property type="entry name" value="POMP_repeat"/>
    <property type="match status" value="1"/>
</dbReference>
<keyword evidence="9" id="KW-1185">Reference proteome</keyword>
<dbReference type="GO" id="GO:0009279">
    <property type="term" value="C:cell outer membrane"/>
    <property type="evidence" value="ECO:0007669"/>
    <property type="project" value="UniProtKB-SubCell"/>
</dbReference>
<evidence type="ECO:0008006" key="10">
    <source>
        <dbReference type="Google" id="ProtNLM"/>
    </source>
</evidence>
<keyword evidence="4" id="KW-0964">Secreted</keyword>
<dbReference type="Proteomes" id="UP000244896">
    <property type="component" value="Chromosome"/>
</dbReference>
<dbReference type="GO" id="GO:0005576">
    <property type="term" value="C:extracellular region"/>
    <property type="evidence" value="ECO:0007669"/>
    <property type="project" value="UniProtKB-SubCell"/>
</dbReference>
<keyword evidence="7" id="KW-0998">Cell outer membrane</keyword>
<organism evidence="8 9">
    <name type="scientific">Ereboglobus luteus</name>
    <dbReference type="NCBI Taxonomy" id="1796921"/>
    <lineage>
        <taxon>Bacteria</taxon>
        <taxon>Pseudomonadati</taxon>
        <taxon>Verrucomicrobiota</taxon>
        <taxon>Opitutia</taxon>
        <taxon>Opitutales</taxon>
        <taxon>Opitutaceae</taxon>
        <taxon>Ereboglobus</taxon>
    </lineage>
</organism>
<evidence type="ECO:0000256" key="7">
    <source>
        <dbReference type="ARBA" id="ARBA00023237"/>
    </source>
</evidence>
<keyword evidence="5" id="KW-0732">Signal</keyword>
<reference evidence="8 9" key="1">
    <citation type="journal article" date="2018" name="Syst. Appl. Microbiol.">
        <title>Ereboglobus luteus gen. nov. sp. nov. from cockroach guts, and new insights into the oxygen relationship of the genera Opitutus and Didymococcus (Verrucomicrobia: Opitutaceae).</title>
        <authorList>
            <person name="Tegtmeier D."/>
            <person name="Belitz A."/>
            <person name="Radek R."/>
            <person name="Heimerl T."/>
            <person name="Brune A."/>
        </authorList>
    </citation>
    <scope>NUCLEOTIDE SEQUENCE [LARGE SCALE GENOMIC DNA]</scope>
    <source>
        <strain evidence="8 9">Ho45</strain>
    </source>
</reference>
<proteinExistence type="predicted"/>
<evidence type="ECO:0000256" key="4">
    <source>
        <dbReference type="ARBA" id="ARBA00022525"/>
    </source>
</evidence>
<evidence type="ECO:0000256" key="2">
    <source>
        <dbReference type="ARBA" id="ARBA00004442"/>
    </source>
</evidence>
<dbReference type="SMART" id="SM00710">
    <property type="entry name" value="PbH1"/>
    <property type="match status" value="5"/>
</dbReference>
<dbReference type="KEGG" id="elut:CKA38_09545"/>
<dbReference type="Pfam" id="PF12951">
    <property type="entry name" value="PATR"/>
    <property type="match status" value="3"/>
</dbReference>
<comment type="subcellular location">
    <subcellularLocation>
        <location evidence="1">Cell envelope</location>
    </subcellularLocation>
    <subcellularLocation>
        <location evidence="2">Cell outer membrane</location>
    </subcellularLocation>
    <subcellularLocation>
        <location evidence="3">Secreted</location>
    </subcellularLocation>
</comment>
<dbReference type="InterPro" id="IPR003368">
    <property type="entry name" value="POMP_repeat"/>
</dbReference>
<sequence>MQSPKNEFPTAKLFFSWLSLMLLAGGGLTGQTVVEVERNRFEGSRFLISGTYAINVHNGVTYTYQNSSWFGDTNGGGALFVNGGVFTLGPVDGGTGRTVFTGNMARRGGAITITGGAIASLTNVRFGTLSNASSGNRTIGDHGGAIDLVANNSTLILRNAEFYRNVSERGVSPGSAATGGGFGGAIYIPNSGILEVHDSTFGSLAQADPMDFFSTGWTPAVNAAAGTDRGTGNWAIDGRGGAIASQGNVAARISIYNTQFYHNTAARGALNANGDGGAIALSAGTQQATIEDSLFYGNRSRGGLGGGAIYADNPNIVVRLKDTVFTNNIATGNGGAIYLSGGTVNITATKDITYEGNYAATGATNATPSGSKGGFIYMSGAAITNIDIATGATLTIGGSANSAHDTLASSNTNVVINVNSGGDTGTLILHGASTDYSGALNVHAGSVLLGGTAARFTGTSQITVKAGAIFGGVGIANNVSVESGGVFQVGPSGADNMGSGVLGVSGTLKLSGGSMITGRGSLGTALDGVNVVVLGSAAGDWVTADVQANSTLAITGTYTSSLTGAGGVVKTGAGELHMGRTGGYTGGTRLEEGLLSISTDTALGTGAVSITGTDTGLYFRVGMDFANALDISGGVTLTAAVGDVSMQGAITGAGTLIKTGVRELMLGTNASAFTGSVIINQGILSGDINAASAVRLENFATYAGNLVRSSGQLLAGYGSINGNLTLSGGKLSFDFRNWVSGGSLAPDQIHVTGNISSTGNNLINLDNIGAQSAYALLVGAIFRGSISQTFRWPPSTARR</sequence>
<keyword evidence="6" id="KW-0472">Membrane</keyword>
<dbReference type="EMBL" id="CP023004">
    <property type="protein sequence ID" value="AWI09456.1"/>
    <property type="molecule type" value="Genomic_DNA"/>
</dbReference>